<evidence type="ECO:0000313" key="2">
    <source>
        <dbReference type="EMBL" id="QKG80087.1"/>
    </source>
</evidence>
<dbReference type="RefSeq" id="WP_173074485.1">
    <property type="nucleotide sequence ID" value="NZ_CP041345.1"/>
</dbReference>
<dbReference type="KEGG" id="ttz:FHG85_07370"/>
<proteinExistence type="predicted"/>
<dbReference type="SUPFAM" id="SSF75708">
    <property type="entry name" value="Chemotaxis phosphatase CheZ"/>
    <property type="match status" value="1"/>
</dbReference>
<dbReference type="EMBL" id="CP041345">
    <property type="protein sequence ID" value="QKG80087.1"/>
    <property type="molecule type" value="Genomic_DNA"/>
</dbReference>
<sequence>MQRKNISQNLLTQKFLLSNLKISEIGSNKLEEKNEDSDYIIEFNRLINRAKLFEQEQLKLLKENKEALEEVYNKTQKGIKQIESNLDAILKTLKKVIELFSEKQQELNISLPKLQENNSRLRENIDSIITNLQYHDIIRQKVEHVQQSHKELLKNLKKIDENTGDKFLMQVKEIVNIQSALLVRANKEYQTAIEKIVTRFKSIGSISFAILIQCQSLTKNNNIKVETDILAVTDRYANLIKQNSHSVVEQAKDVSQILSDSLIKLDNSIIDEIIQYSSRYVEMISHPEFSLQTNLIEQFKTVERDITASQNLIQILNLEYLIKFLVLRNF</sequence>
<dbReference type="Gene3D" id="1.10.287.500">
    <property type="entry name" value="Helix hairpin bin"/>
    <property type="match status" value="1"/>
</dbReference>
<keyword evidence="1" id="KW-0175">Coiled coil</keyword>
<gene>
    <name evidence="2" type="ORF">FHG85_07370</name>
</gene>
<name>A0A7D3XEM8_9BACT</name>
<evidence type="ECO:0000313" key="3">
    <source>
        <dbReference type="Proteomes" id="UP000500961"/>
    </source>
</evidence>
<evidence type="ECO:0000256" key="1">
    <source>
        <dbReference type="SAM" id="Coils"/>
    </source>
</evidence>
<dbReference type="AlphaFoldDB" id="A0A7D3XEM8"/>
<protein>
    <submittedName>
        <fullName evidence="2">Uncharacterized protein</fullName>
    </submittedName>
</protein>
<organism evidence="2 3">
    <name type="scientific">Tenuifilum thalassicum</name>
    <dbReference type="NCBI Taxonomy" id="2590900"/>
    <lineage>
        <taxon>Bacteria</taxon>
        <taxon>Pseudomonadati</taxon>
        <taxon>Bacteroidota</taxon>
        <taxon>Bacteroidia</taxon>
        <taxon>Bacteroidales</taxon>
        <taxon>Tenuifilaceae</taxon>
        <taxon>Tenuifilum</taxon>
    </lineage>
</organism>
<dbReference type="Proteomes" id="UP000500961">
    <property type="component" value="Chromosome"/>
</dbReference>
<accession>A0A7D3XEM8</accession>
<feature type="coiled-coil region" evidence="1">
    <location>
        <begin position="50"/>
        <end position="162"/>
    </location>
</feature>
<reference evidence="2 3" key="1">
    <citation type="submission" date="2019-07" db="EMBL/GenBank/DDBJ databases">
        <title>Thalassofilum flectens gen. nov., sp. nov., a novel moderate thermophilic anaerobe from a shallow sea hot spring in Kunashir Island (Russia), representing a new family in the order Bacteroidales, and proposal of Thalassofilacea fam. nov.</title>
        <authorList>
            <person name="Kochetkova T.V."/>
            <person name="Podosokorskaya O.A."/>
            <person name="Novikov A."/>
            <person name="Elcheninov A.G."/>
            <person name="Toshchakov S.V."/>
            <person name="Kublanov I.V."/>
        </authorList>
    </citation>
    <scope>NUCLEOTIDE SEQUENCE [LARGE SCALE GENOMIC DNA]</scope>
    <source>
        <strain evidence="2 3">38-H</strain>
    </source>
</reference>
<keyword evidence="3" id="KW-1185">Reference proteome</keyword>